<comment type="similarity">
    <text evidence="10 11">Belongs to the histone deacetylase family. HD Type 1 subfamily.</text>
</comment>
<feature type="binding site" evidence="14">
    <location>
        <position position="260"/>
    </location>
    <ligand>
        <name>a divalent metal cation</name>
        <dbReference type="ChEBI" id="CHEBI:60240"/>
    </ligand>
</feature>
<dbReference type="EC" id="3.5.1.98" evidence="2 11"/>
<feature type="binding site" evidence="13">
    <location>
        <position position="94"/>
    </location>
    <ligand>
        <name>substrate</name>
    </ligand>
</feature>
<feature type="binding site" evidence="14">
    <location>
        <position position="171"/>
    </location>
    <ligand>
        <name>a divalent metal cation</name>
        <dbReference type="ChEBI" id="CHEBI:60240"/>
    </ligand>
</feature>
<keyword evidence="14" id="KW-0479">Metal-binding</keyword>
<accession>A0AAW1QC44</accession>
<dbReference type="Proteomes" id="UP001438707">
    <property type="component" value="Unassembled WGS sequence"/>
</dbReference>
<dbReference type="PIRSF" id="PIRSF037913">
    <property type="entry name" value="His_deacetylse_1"/>
    <property type="match status" value="1"/>
</dbReference>
<dbReference type="PRINTS" id="PR01271">
    <property type="entry name" value="HISDACETLASE"/>
</dbReference>
<dbReference type="InterPro" id="IPR023801">
    <property type="entry name" value="His_deacetylse_dom"/>
</dbReference>
<dbReference type="GO" id="GO:0046872">
    <property type="term" value="F:metal ion binding"/>
    <property type="evidence" value="ECO:0007669"/>
    <property type="project" value="UniProtKB-KW"/>
</dbReference>
<keyword evidence="3" id="KW-0678">Repressor</keyword>
<organism evidence="16 17">
    <name type="scientific">Apatococcus lobatus</name>
    <dbReference type="NCBI Taxonomy" id="904363"/>
    <lineage>
        <taxon>Eukaryota</taxon>
        <taxon>Viridiplantae</taxon>
        <taxon>Chlorophyta</taxon>
        <taxon>core chlorophytes</taxon>
        <taxon>Trebouxiophyceae</taxon>
        <taxon>Chlorellales</taxon>
        <taxon>Chlorellaceae</taxon>
        <taxon>Apatococcus</taxon>
    </lineage>
</organism>
<comment type="caution">
    <text evidence="16">The sequence shown here is derived from an EMBL/GenBank/DDBJ whole genome shotgun (WGS) entry which is preliminary data.</text>
</comment>
<evidence type="ECO:0000256" key="12">
    <source>
        <dbReference type="PIRSR" id="PIRSR037913-1"/>
    </source>
</evidence>
<evidence type="ECO:0000256" key="7">
    <source>
        <dbReference type="ARBA" id="ARBA00023163"/>
    </source>
</evidence>
<dbReference type="PANTHER" id="PTHR10625">
    <property type="entry name" value="HISTONE DEACETYLASE HDAC1-RELATED"/>
    <property type="match status" value="1"/>
</dbReference>
<evidence type="ECO:0000256" key="2">
    <source>
        <dbReference type="ARBA" id="ARBA00012111"/>
    </source>
</evidence>
<sequence length="430" mass="48951">MGKDRVCYFYDSELEEVYYGANHPMKPPRLCMAHHLVLGYELHRHLEVYVPRRAVAAELKGFHTEDYINFLSHVTVENQEDLKQQLQHFNMTEDCPVFEGLWEFCRLYAGASIQAATRLNHGLSDIAINWSGGLHHAKKAEASGFCYVNDLVLAILELLKYHTRVLYIDIDIHHGDGVEEAFYLTDRVMTVSFHKFGEYFFPGTGDLVDVGEKAGRYYSVNVPMRRGATDVTFHALFKPIMERIMQVFQPGCIVLQCGADSLSGDRLGCFNLSLAGHAEAVRYMKSFGIPLLVTGGGGYTKQSVAKCWALETAVLVGQDKELADELPDNAYHEYFTPDFRLNASRKRIMDDENSKAEVERIKVEVLENLRYLEFAPGVQMHQVPPDMYMREYDAFAQEEGADARLLSYAQAHSILRDPDWPDDEHNPYAL</sequence>
<reference evidence="16 17" key="1">
    <citation type="journal article" date="2024" name="Nat. Commun.">
        <title>Phylogenomics reveals the evolutionary origins of lichenization in chlorophyte algae.</title>
        <authorList>
            <person name="Puginier C."/>
            <person name="Libourel C."/>
            <person name="Otte J."/>
            <person name="Skaloud P."/>
            <person name="Haon M."/>
            <person name="Grisel S."/>
            <person name="Petersen M."/>
            <person name="Berrin J.G."/>
            <person name="Delaux P.M."/>
            <person name="Dal Grande F."/>
            <person name="Keller J."/>
        </authorList>
    </citation>
    <scope>NUCLEOTIDE SEQUENCE [LARGE SCALE GENOMIC DNA]</scope>
    <source>
        <strain evidence="16 17">SAG 2145</strain>
    </source>
</reference>
<dbReference type="Pfam" id="PF00850">
    <property type="entry name" value="Hist_deacetyl"/>
    <property type="match status" value="1"/>
</dbReference>
<evidence type="ECO:0000256" key="8">
    <source>
        <dbReference type="ARBA" id="ARBA00023242"/>
    </source>
</evidence>
<feature type="domain" description="Histone deacetylase" evidence="15">
    <location>
        <begin position="23"/>
        <end position="314"/>
    </location>
</feature>
<comment type="subcellular location">
    <subcellularLocation>
        <location evidence="1 11">Nucleus</location>
    </subcellularLocation>
</comment>
<evidence type="ECO:0000256" key="10">
    <source>
        <dbReference type="ARBA" id="ARBA00061569"/>
    </source>
</evidence>
<feature type="binding site" evidence="14">
    <location>
        <position position="173"/>
    </location>
    <ligand>
        <name>a divalent metal cation</name>
        <dbReference type="ChEBI" id="CHEBI:60240"/>
    </ligand>
</feature>
<dbReference type="FunFam" id="3.40.800.20:FF:000001">
    <property type="entry name" value="Histone deacetylase"/>
    <property type="match status" value="1"/>
</dbReference>
<keyword evidence="7 11" id="KW-0804">Transcription</keyword>
<dbReference type="PANTHER" id="PTHR10625:SF39">
    <property type="entry name" value="HISTONE DEACETYLASE 9"/>
    <property type="match status" value="1"/>
</dbReference>
<evidence type="ECO:0000256" key="4">
    <source>
        <dbReference type="ARBA" id="ARBA00022801"/>
    </source>
</evidence>
<keyword evidence="4 11" id="KW-0378">Hydrolase</keyword>
<evidence type="ECO:0000256" key="13">
    <source>
        <dbReference type="PIRSR" id="PIRSR037913-2"/>
    </source>
</evidence>
<gene>
    <name evidence="16" type="ORF">WJX74_001878</name>
</gene>
<dbReference type="PRINTS" id="PR01270">
    <property type="entry name" value="HDASUPER"/>
</dbReference>
<evidence type="ECO:0000256" key="11">
    <source>
        <dbReference type="PIRNR" id="PIRNR037913"/>
    </source>
</evidence>
<evidence type="ECO:0000256" key="1">
    <source>
        <dbReference type="ARBA" id="ARBA00004123"/>
    </source>
</evidence>
<name>A0AAW1QC44_9CHLO</name>
<dbReference type="SUPFAM" id="SSF52768">
    <property type="entry name" value="Arginase/deacetylase"/>
    <property type="match status" value="1"/>
</dbReference>
<keyword evidence="5 11" id="KW-0156">Chromatin regulator</keyword>
<dbReference type="InterPro" id="IPR003084">
    <property type="entry name" value="HDAC_I/II"/>
</dbReference>
<feature type="binding site" evidence="13">
    <location>
        <position position="299"/>
    </location>
    <ligand>
        <name>substrate</name>
    </ligand>
</feature>
<evidence type="ECO:0000256" key="5">
    <source>
        <dbReference type="ARBA" id="ARBA00022853"/>
    </source>
</evidence>
<evidence type="ECO:0000256" key="3">
    <source>
        <dbReference type="ARBA" id="ARBA00022491"/>
    </source>
</evidence>
<protein>
    <recommendedName>
        <fullName evidence="2 11">Histone deacetylase</fullName>
        <ecNumber evidence="2 11">3.5.1.98</ecNumber>
    </recommendedName>
</protein>
<evidence type="ECO:0000256" key="6">
    <source>
        <dbReference type="ARBA" id="ARBA00023015"/>
    </source>
</evidence>
<comment type="catalytic activity">
    <reaction evidence="9 11">
        <text>N(6)-acetyl-L-lysyl-[histone] + H2O = L-lysyl-[histone] + acetate</text>
        <dbReference type="Rhea" id="RHEA:58196"/>
        <dbReference type="Rhea" id="RHEA-COMP:9845"/>
        <dbReference type="Rhea" id="RHEA-COMP:11338"/>
        <dbReference type="ChEBI" id="CHEBI:15377"/>
        <dbReference type="ChEBI" id="CHEBI:29969"/>
        <dbReference type="ChEBI" id="CHEBI:30089"/>
        <dbReference type="ChEBI" id="CHEBI:61930"/>
        <dbReference type="EC" id="3.5.1.98"/>
    </reaction>
</comment>
<evidence type="ECO:0000259" key="15">
    <source>
        <dbReference type="Pfam" id="PF00850"/>
    </source>
</evidence>
<proteinExistence type="inferred from homology"/>
<feature type="active site" description="Proton acceptor" evidence="12">
    <location>
        <position position="136"/>
    </location>
</feature>
<dbReference type="GO" id="GO:0040029">
    <property type="term" value="P:epigenetic regulation of gene expression"/>
    <property type="evidence" value="ECO:0007669"/>
    <property type="project" value="TreeGrafter"/>
</dbReference>
<dbReference type="InterPro" id="IPR023696">
    <property type="entry name" value="Ureohydrolase_dom_sf"/>
</dbReference>
<keyword evidence="6 11" id="KW-0805">Transcription regulation</keyword>
<dbReference type="Gene3D" id="3.40.800.20">
    <property type="entry name" value="Histone deacetylase domain"/>
    <property type="match status" value="1"/>
</dbReference>
<keyword evidence="8 11" id="KW-0539">Nucleus</keyword>
<dbReference type="AlphaFoldDB" id="A0AAW1QC44"/>
<evidence type="ECO:0000313" key="17">
    <source>
        <dbReference type="Proteomes" id="UP001438707"/>
    </source>
</evidence>
<keyword evidence="17" id="KW-1185">Reference proteome</keyword>
<dbReference type="InterPro" id="IPR000286">
    <property type="entry name" value="HDACs"/>
</dbReference>
<feature type="binding site" evidence="13">
    <location>
        <position position="144"/>
    </location>
    <ligand>
        <name>substrate</name>
    </ligand>
</feature>
<evidence type="ECO:0000256" key="14">
    <source>
        <dbReference type="PIRSR" id="PIRSR037913-3"/>
    </source>
</evidence>
<dbReference type="InterPro" id="IPR037138">
    <property type="entry name" value="His_deacetylse_dom_sf"/>
</dbReference>
<dbReference type="EMBL" id="JALJOS010000051">
    <property type="protein sequence ID" value="KAK9819005.1"/>
    <property type="molecule type" value="Genomic_DNA"/>
</dbReference>
<dbReference type="GO" id="GO:0005634">
    <property type="term" value="C:nucleus"/>
    <property type="evidence" value="ECO:0007669"/>
    <property type="project" value="UniProtKB-SubCell"/>
</dbReference>
<evidence type="ECO:0000256" key="9">
    <source>
        <dbReference type="ARBA" id="ARBA00048287"/>
    </source>
</evidence>
<dbReference type="GO" id="GO:0141221">
    <property type="term" value="F:histone deacetylase activity, hydrolytic mechanism"/>
    <property type="evidence" value="ECO:0007669"/>
    <property type="project" value="UniProtKB-EC"/>
</dbReference>
<evidence type="ECO:0000313" key="16">
    <source>
        <dbReference type="EMBL" id="KAK9819005.1"/>
    </source>
</evidence>